<dbReference type="EMBL" id="LAZR01027981">
    <property type="protein sequence ID" value="KKL63997.1"/>
    <property type="molecule type" value="Genomic_DNA"/>
</dbReference>
<organism evidence="1">
    <name type="scientific">marine sediment metagenome</name>
    <dbReference type="NCBI Taxonomy" id="412755"/>
    <lineage>
        <taxon>unclassified sequences</taxon>
        <taxon>metagenomes</taxon>
        <taxon>ecological metagenomes</taxon>
    </lineage>
</organism>
<gene>
    <name evidence="1" type="ORF">LCGC14_2169550</name>
</gene>
<dbReference type="AlphaFoldDB" id="A0A0F9GLG8"/>
<protein>
    <submittedName>
        <fullName evidence="1">Uncharacterized protein</fullName>
    </submittedName>
</protein>
<evidence type="ECO:0000313" key="1">
    <source>
        <dbReference type="EMBL" id="KKL63997.1"/>
    </source>
</evidence>
<name>A0A0F9GLG8_9ZZZZ</name>
<sequence>MTVLEFLNIIAPEHDRTSCSDENIQNGFWNGRCTRCMYLEIINHTIELPVKFDPEECEG</sequence>
<comment type="caution">
    <text evidence="1">The sequence shown here is derived from an EMBL/GenBank/DDBJ whole genome shotgun (WGS) entry which is preliminary data.</text>
</comment>
<reference evidence="1" key="1">
    <citation type="journal article" date="2015" name="Nature">
        <title>Complex archaea that bridge the gap between prokaryotes and eukaryotes.</title>
        <authorList>
            <person name="Spang A."/>
            <person name="Saw J.H."/>
            <person name="Jorgensen S.L."/>
            <person name="Zaremba-Niedzwiedzka K."/>
            <person name="Martijn J."/>
            <person name="Lind A.E."/>
            <person name="van Eijk R."/>
            <person name="Schleper C."/>
            <person name="Guy L."/>
            <person name="Ettema T.J."/>
        </authorList>
    </citation>
    <scope>NUCLEOTIDE SEQUENCE</scope>
</reference>
<accession>A0A0F9GLG8</accession>
<proteinExistence type="predicted"/>